<feature type="transmembrane region" description="Helical" evidence="7">
    <location>
        <begin position="385"/>
        <end position="404"/>
    </location>
</feature>
<dbReference type="PANTHER" id="PTHR43266:SF2">
    <property type="entry name" value="MAJOR FACILITATOR SUPERFAMILY (MFS) PROFILE DOMAIN-CONTAINING PROTEIN"/>
    <property type="match status" value="1"/>
</dbReference>
<keyword evidence="4 7" id="KW-0812">Transmembrane</keyword>
<sequence>MGTAWNLIVRNRNYRLLLSASLISLSGDWIFSIGMMFSVYALTGSALASGAIVFTALLPHFLLGSVAGVFADRWDRRTTMVVANASLAVSLLPMLFVQGTGQLWIVYLTVAAQNSITQLFTSAEAAFVPTIVPSDQLVVANALNGQNNQVSRLVGSALGGLLALAGGIITVTLVNIASYAVATALIAWIPAGTGARQDGGTEPGTSGGMRRTWREWVDGVRLCGRDADLSALLTYRVMSRFGEGVLSALFAPFVIGVIGASGAEFGAVNGIQAVGGLVGGVAIAAFAARMKPAELLGYGAMVFGVFALLFALYPLALPGMWPAFALLAIVGLPLAALNAGFFTLLQLRAPEDYRGRVFGAISAAAAAATLLGTVVASTLATTVGVLPLVAVQGVIHIVAGPLVLARLRRAAAAAAPVATTAGRP</sequence>
<proteinExistence type="predicted"/>
<feature type="transmembrane region" description="Helical" evidence="7">
    <location>
        <begin position="269"/>
        <end position="288"/>
    </location>
</feature>
<evidence type="ECO:0000259" key="8">
    <source>
        <dbReference type="PROSITE" id="PS50850"/>
    </source>
</evidence>
<evidence type="ECO:0000256" key="2">
    <source>
        <dbReference type="ARBA" id="ARBA00022448"/>
    </source>
</evidence>
<feature type="transmembrane region" description="Helical" evidence="7">
    <location>
        <begin position="161"/>
        <end position="189"/>
    </location>
</feature>
<keyword evidence="10" id="KW-1185">Reference proteome</keyword>
<feature type="transmembrane region" description="Helical" evidence="7">
    <location>
        <begin position="357"/>
        <end position="379"/>
    </location>
</feature>
<dbReference type="Gene3D" id="1.20.1250.20">
    <property type="entry name" value="MFS general substrate transporter like domains"/>
    <property type="match status" value="1"/>
</dbReference>
<dbReference type="Proteomes" id="UP001519332">
    <property type="component" value="Unassembled WGS sequence"/>
</dbReference>
<evidence type="ECO:0000256" key="4">
    <source>
        <dbReference type="ARBA" id="ARBA00022692"/>
    </source>
</evidence>
<comment type="caution">
    <text evidence="9">The sequence shown here is derived from an EMBL/GenBank/DDBJ whole genome shotgun (WGS) entry which is preliminary data.</text>
</comment>
<evidence type="ECO:0000313" key="9">
    <source>
        <dbReference type="EMBL" id="MBP2328526.1"/>
    </source>
</evidence>
<dbReference type="InterPro" id="IPR020846">
    <property type="entry name" value="MFS_dom"/>
</dbReference>
<dbReference type="PROSITE" id="PS50850">
    <property type="entry name" value="MFS"/>
    <property type="match status" value="1"/>
</dbReference>
<dbReference type="PANTHER" id="PTHR43266">
    <property type="entry name" value="MACROLIDE-EFFLUX PROTEIN"/>
    <property type="match status" value="1"/>
</dbReference>
<keyword evidence="5 7" id="KW-1133">Transmembrane helix</keyword>
<dbReference type="InterPro" id="IPR036259">
    <property type="entry name" value="MFS_trans_sf"/>
</dbReference>
<organism evidence="9 10">
    <name type="scientific">Kibdelosporangium banguiense</name>
    <dbReference type="NCBI Taxonomy" id="1365924"/>
    <lineage>
        <taxon>Bacteria</taxon>
        <taxon>Bacillati</taxon>
        <taxon>Actinomycetota</taxon>
        <taxon>Actinomycetes</taxon>
        <taxon>Pseudonocardiales</taxon>
        <taxon>Pseudonocardiaceae</taxon>
        <taxon>Kibdelosporangium</taxon>
    </lineage>
</organism>
<reference evidence="9 10" key="1">
    <citation type="submission" date="2021-03" db="EMBL/GenBank/DDBJ databases">
        <title>Sequencing the genomes of 1000 actinobacteria strains.</title>
        <authorList>
            <person name="Klenk H.-P."/>
        </authorList>
    </citation>
    <scope>NUCLEOTIDE SEQUENCE [LARGE SCALE GENOMIC DNA]</scope>
    <source>
        <strain evidence="9 10">DSM 46670</strain>
    </source>
</reference>
<dbReference type="RefSeq" id="WP_209645503.1">
    <property type="nucleotide sequence ID" value="NZ_JAGINW010000001.1"/>
</dbReference>
<dbReference type="InterPro" id="IPR010290">
    <property type="entry name" value="TM_effector"/>
</dbReference>
<dbReference type="SUPFAM" id="SSF103473">
    <property type="entry name" value="MFS general substrate transporter"/>
    <property type="match status" value="1"/>
</dbReference>
<feature type="transmembrane region" description="Helical" evidence="7">
    <location>
        <begin position="245"/>
        <end position="263"/>
    </location>
</feature>
<evidence type="ECO:0000256" key="5">
    <source>
        <dbReference type="ARBA" id="ARBA00022989"/>
    </source>
</evidence>
<accession>A0ABS4TX63</accession>
<feature type="transmembrane region" description="Helical" evidence="7">
    <location>
        <begin position="321"/>
        <end position="345"/>
    </location>
</feature>
<feature type="transmembrane region" description="Helical" evidence="7">
    <location>
        <begin position="82"/>
        <end position="105"/>
    </location>
</feature>
<feature type="transmembrane region" description="Helical" evidence="7">
    <location>
        <begin position="295"/>
        <end position="315"/>
    </location>
</feature>
<comment type="subcellular location">
    <subcellularLocation>
        <location evidence="1">Cell membrane</location>
        <topology evidence="1">Multi-pass membrane protein</topology>
    </subcellularLocation>
</comment>
<keyword evidence="3" id="KW-1003">Cell membrane</keyword>
<evidence type="ECO:0000313" key="10">
    <source>
        <dbReference type="Proteomes" id="UP001519332"/>
    </source>
</evidence>
<evidence type="ECO:0000256" key="1">
    <source>
        <dbReference type="ARBA" id="ARBA00004651"/>
    </source>
</evidence>
<dbReference type="CDD" id="cd06173">
    <property type="entry name" value="MFS_MefA_like"/>
    <property type="match status" value="1"/>
</dbReference>
<keyword evidence="2" id="KW-0813">Transport</keyword>
<dbReference type="Pfam" id="PF05977">
    <property type="entry name" value="MFS_3"/>
    <property type="match status" value="1"/>
</dbReference>
<feature type="transmembrane region" description="Helical" evidence="7">
    <location>
        <begin position="16"/>
        <end position="40"/>
    </location>
</feature>
<name>A0ABS4TX63_9PSEU</name>
<feature type="domain" description="Major facilitator superfamily (MFS) profile" evidence="8">
    <location>
        <begin position="228"/>
        <end position="424"/>
    </location>
</feature>
<evidence type="ECO:0000256" key="7">
    <source>
        <dbReference type="SAM" id="Phobius"/>
    </source>
</evidence>
<protein>
    <submittedName>
        <fullName evidence="9">Na+/melibiose symporter-like transporter</fullName>
    </submittedName>
</protein>
<keyword evidence="6 7" id="KW-0472">Membrane</keyword>
<dbReference type="EMBL" id="JAGINW010000001">
    <property type="protein sequence ID" value="MBP2328526.1"/>
    <property type="molecule type" value="Genomic_DNA"/>
</dbReference>
<evidence type="ECO:0000256" key="6">
    <source>
        <dbReference type="ARBA" id="ARBA00023136"/>
    </source>
</evidence>
<feature type="transmembrane region" description="Helical" evidence="7">
    <location>
        <begin position="46"/>
        <end position="70"/>
    </location>
</feature>
<gene>
    <name evidence="9" type="ORF">JOF56_008911</name>
</gene>
<evidence type="ECO:0000256" key="3">
    <source>
        <dbReference type="ARBA" id="ARBA00022475"/>
    </source>
</evidence>